<keyword evidence="4" id="KW-0812">Transmembrane</keyword>
<dbReference type="InterPro" id="IPR003599">
    <property type="entry name" value="Ig_sub"/>
</dbReference>
<name>K1PY43_MAGGI</name>
<keyword evidence="2" id="KW-1015">Disulfide bond</keyword>
<dbReference type="CDD" id="cd00096">
    <property type="entry name" value="Ig"/>
    <property type="match status" value="1"/>
</dbReference>
<dbReference type="Gene3D" id="2.60.40.10">
    <property type="entry name" value="Immunoglobulins"/>
    <property type="match status" value="5"/>
</dbReference>
<dbReference type="Gene3D" id="2.60.120.260">
    <property type="entry name" value="Galactose-binding domain-like"/>
    <property type="match status" value="1"/>
</dbReference>
<dbReference type="PANTHER" id="PTHR45080:SF8">
    <property type="entry name" value="IG-LIKE DOMAIN-CONTAINING PROTEIN"/>
    <property type="match status" value="1"/>
</dbReference>
<dbReference type="InterPro" id="IPR013098">
    <property type="entry name" value="Ig_I-set"/>
</dbReference>
<dbReference type="PROSITE" id="PS50022">
    <property type="entry name" value="FA58C_3"/>
    <property type="match status" value="1"/>
</dbReference>
<dbReference type="InterPro" id="IPR036179">
    <property type="entry name" value="Ig-like_dom_sf"/>
</dbReference>
<proteinExistence type="predicted"/>
<keyword evidence="1" id="KW-0732">Signal</keyword>
<dbReference type="GO" id="GO:0007156">
    <property type="term" value="P:homophilic cell adhesion via plasma membrane adhesion molecules"/>
    <property type="evidence" value="ECO:0007669"/>
    <property type="project" value="TreeGrafter"/>
</dbReference>
<dbReference type="PROSITE" id="PS50835">
    <property type="entry name" value="IG_LIKE"/>
    <property type="match status" value="4"/>
</dbReference>
<dbReference type="AlphaFoldDB" id="K1PY43"/>
<dbReference type="GO" id="GO:0030424">
    <property type="term" value="C:axon"/>
    <property type="evidence" value="ECO:0007669"/>
    <property type="project" value="TreeGrafter"/>
</dbReference>
<gene>
    <name evidence="5" type="ORF">CGI_10014252</name>
</gene>
<keyword evidence="4" id="KW-0472">Membrane</keyword>
<dbReference type="GO" id="GO:0005886">
    <property type="term" value="C:plasma membrane"/>
    <property type="evidence" value="ECO:0007669"/>
    <property type="project" value="TreeGrafter"/>
</dbReference>
<dbReference type="SMART" id="SM00408">
    <property type="entry name" value="IGc2"/>
    <property type="match status" value="3"/>
</dbReference>
<dbReference type="EMBL" id="JH818924">
    <property type="protein sequence ID" value="EKC24009.1"/>
    <property type="molecule type" value="Genomic_DNA"/>
</dbReference>
<dbReference type="GO" id="GO:0043025">
    <property type="term" value="C:neuronal cell body"/>
    <property type="evidence" value="ECO:0007669"/>
    <property type="project" value="TreeGrafter"/>
</dbReference>
<evidence type="ECO:0000256" key="1">
    <source>
        <dbReference type="ARBA" id="ARBA00022729"/>
    </source>
</evidence>
<sequence length="943" mass="106603">MCFSAIEFWKELFTSVLRENELFQCYHISTLLKFQNICLNYNGDYLSESDHCNLIGLTAVSMSGGIQKNHPVKSTSLLKISPESEEWARYGRDLGISCTFSSKYHESVQLYHNESLAHVSDQVTITSDAFTDVDGEQTTRLRYMKSNINFDDAGMYECRADNARKGVKINVVKGRLKIFPKTERVIAFEGERVTLTCEYQGSHRLDVKWSSTSGRDLKKCGFVVGECNNLLVSGPHGVPDSHMTASSYYEDSIYRDSPERARLNLEDERVQTENGNYVIMGGGWVANDKDKNEWIQVAFKAQSIVRSIWTQGRFESNCCNQSDWVTEYRVQFSQDGVSWQKYKDQSGNDLYFRANTDSGTVVKNDLPFPIITKYIRISPTAWHGNIALRLEIKGCLIPQNLRILEPIRKTINLPVPETLKISCEYTGSKRDVVSWSKDYVRMGMVDGFRRSSKEQLSGGRVTITDTITKATTEFLDSGNYTCFIPNSTFSETITVHAMTLEKSPKIDRYWVSSQNAVHLSCEYRSLNRRDFSWEYAGGDINNRQFQITRDVKKSDGAVFVTSSIRKPYVDVTDSGNYTCRIGEMSRTWEVNVLSVSGNGSWQAITPNQTMYLECDVKGLPTDVPYQMFWTKEGNSIKDLDSHGRMNYFPNSRTLQITRTQLSDAGKYECNILLEVGSPAQQQVSITMEIYAPPKTMLDGMKTINVGDSLHLYCKTAGYPTPSVVWKKNGRSLSELSSRVTFLPYGGLDNGHLVVFDVSGSEAGEYTCEAKSSYFSSASSRLQVDVKEVSLATSPPLLIAIIVGSVVVFLAIVCCGVYVKCNQRAKKKDYACKPRQDDDTDSLERLRQSRPRLPRNNTFNEDHPKIIKLTEEPHFYSKRPPMSSPPLSTSSQRSVSTFESGSYERVPLRNKLNTPDIVLTDQEEEGYNTGSTQEKVRFSLLDIK</sequence>
<evidence type="ECO:0000256" key="2">
    <source>
        <dbReference type="ARBA" id="ARBA00023157"/>
    </source>
</evidence>
<protein>
    <submittedName>
        <fullName evidence="5">Roundabout-like protein 3</fullName>
    </submittedName>
</protein>
<dbReference type="InterPro" id="IPR003598">
    <property type="entry name" value="Ig_sub2"/>
</dbReference>
<dbReference type="SMART" id="SM00231">
    <property type="entry name" value="FA58C"/>
    <property type="match status" value="1"/>
</dbReference>
<dbReference type="FunFam" id="2.60.120.260:FF:000016">
    <property type="entry name" value="Contactin-associated protein-like 4 isoform 1"/>
    <property type="match status" value="1"/>
</dbReference>
<dbReference type="SMART" id="SM00409">
    <property type="entry name" value="IG"/>
    <property type="match status" value="6"/>
</dbReference>
<organism evidence="5">
    <name type="scientific">Magallana gigas</name>
    <name type="common">Pacific oyster</name>
    <name type="synonym">Crassostrea gigas</name>
    <dbReference type="NCBI Taxonomy" id="29159"/>
    <lineage>
        <taxon>Eukaryota</taxon>
        <taxon>Metazoa</taxon>
        <taxon>Spiralia</taxon>
        <taxon>Lophotrochozoa</taxon>
        <taxon>Mollusca</taxon>
        <taxon>Bivalvia</taxon>
        <taxon>Autobranchia</taxon>
        <taxon>Pteriomorphia</taxon>
        <taxon>Ostreida</taxon>
        <taxon>Ostreoidea</taxon>
        <taxon>Ostreidae</taxon>
        <taxon>Magallana</taxon>
    </lineage>
</organism>
<dbReference type="PANTHER" id="PTHR45080">
    <property type="entry name" value="CONTACTIN 5"/>
    <property type="match status" value="1"/>
</dbReference>
<dbReference type="InterPro" id="IPR008979">
    <property type="entry name" value="Galactose-bd-like_sf"/>
</dbReference>
<dbReference type="GO" id="GO:0008046">
    <property type="term" value="F:axon guidance receptor activity"/>
    <property type="evidence" value="ECO:0007669"/>
    <property type="project" value="TreeGrafter"/>
</dbReference>
<evidence type="ECO:0000313" key="5">
    <source>
        <dbReference type="EMBL" id="EKC24009.1"/>
    </source>
</evidence>
<feature type="region of interest" description="Disordered" evidence="3">
    <location>
        <begin position="831"/>
        <end position="892"/>
    </location>
</feature>
<dbReference type="SUPFAM" id="SSF49785">
    <property type="entry name" value="Galactose-binding domain-like"/>
    <property type="match status" value="1"/>
</dbReference>
<feature type="transmembrane region" description="Helical" evidence="4">
    <location>
        <begin position="796"/>
        <end position="818"/>
    </location>
</feature>
<evidence type="ECO:0000256" key="3">
    <source>
        <dbReference type="SAM" id="MobiDB-lite"/>
    </source>
</evidence>
<feature type="compositionally biased region" description="Basic and acidic residues" evidence="3">
    <location>
        <begin position="859"/>
        <end position="874"/>
    </location>
</feature>
<dbReference type="InterPro" id="IPR007110">
    <property type="entry name" value="Ig-like_dom"/>
</dbReference>
<dbReference type="InParanoid" id="K1PY43"/>
<dbReference type="HOGENOM" id="CLU_311516_0_0_1"/>
<dbReference type="InterPro" id="IPR000421">
    <property type="entry name" value="FA58C"/>
</dbReference>
<reference evidence="5" key="1">
    <citation type="journal article" date="2012" name="Nature">
        <title>The oyster genome reveals stress adaptation and complexity of shell formation.</title>
        <authorList>
            <person name="Zhang G."/>
            <person name="Fang X."/>
            <person name="Guo X."/>
            <person name="Li L."/>
            <person name="Luo R."/>
            <person name="Xu F."/>
            <person name="Yang P."/>
            <person name="Zhang L."/>
            <person name="Wang X."/>
            <person name="Qi H."/>
            <person name="Xiong Z."/>
            <person name="Que H."/>
            <person name="Xie Y."/>
            <person name="Holland P.W."/>
            <person name="Paps J."/>
            <person name="Zhu Y."/>
            <person name="Wu F."/>
            <person name="Chen Y."/>
            <person name="Wang J."/>
            <person name="Peng C."/>
            <person name="Meng J."/>
            <person name="Yang L."/>
            <person name="Liu J."/>
            <person name="Wen B."/>
            <person name="Zhang N."/>
            <person name="Huang Z."/>
            <person name="Zhu Q."/>
            <person name="Feng Y."/>
            <person name="Mount A."/>
            <person name="Hedgecock D."/>
            <person name="Xu Z."/>
            <person name="Liu Y."/>
            <person name="Domazet-Loso T."/>
            <person name="Du Y."/>
            <person name="Sun X."/>
            <person name="Zhang S."/>
            <person name="Liu B."/>
            <person name="Cheng P."/>
            <person name="Jiang X."/>
            <person name="Li J."/>
            <person name="Fan D."/>
            <person name="Wang W."/>
            <person name="Fu W."/>
            <person name="Wang T."/>
            <person name="Wang B."/>
            <person name="Zhang J."/>
            <person name="Peng Z."/>
            <person name="Li Y."/>
            <person name="Li N."/>
            <person name="Wang J."/>
            <person name="Chen M."/>
            <person name="He Y."/>
            <person name="Tan F."/>
            <person name="Song X."/>
            <person name="Zheng Q."/>
            <person name="Huang R."/>
            <person name="Yang H."/>
            <person name="Du X."/>
            <person name="Chen L."/>
            <person name="Yang M."/>
            <person name="Gaffney P.M."/>
            <person name="Wang S."/>
            <person name="Luo L."/>
            <person name="She Z."/>
            <person name="Ming Y."/>
            <person name="Huang W."/>
            <person name="Zhang S."/>
            <person name="Huang B."/>
            <person name="Zhang Y."/>
            <person name="Qu T."/>
            <person name="Ni P."/>
            <person name="Miao G."/>
            <person name="Wang J."/>
            <person name="Wang Q."/>
            <person name="Steinberg C.E."/>
            <person name="Wang H."/>
            <person name="Li N."/>
            <person name="Qian L."/>
            <person name="Zhang G."/>
            <person name="Li Y."/>
            <person name="Yang H."/>
            <person name="Liu X."/>
            <person name="Wang J."/>
            <person name="Yin Y."/>
            <person name="Wang J."/>
        </authorList>
    </citation>
    <scope>NUCLEOTIDE SEQUENCE [LARGE SCALE GENOMIC DNA]</scope>
    <source>
        <strain evidence="5">05x7-T-G4-1.051#20</strain>
    </source>
</reference>
<accession>K1PY43</accession>
<dbReference type="GO" id="GO:0050808">
    <property type="term" value="P:synapse organization"/>
    <property type="evidence" value="ECO:0007669"/>
    <property type="project" value="TreeGrafter"/>
</dbReference>
<evidence type="ECO:0000256" key="4">
    <source>
        <dbReference type="SAM" id="Phobius"/>
    </source>
</evidence>
<feature type="compositionally biased region" description="Basic and acidic residues" evidence="3">
    <location>
        <begin position="831"/>
        <end position="846"/>
    </location>
</feature>
<dbReference type="Pfam" id="PF00754">
    <property type="entry name" value="F5_F8_type_C"/>
    <property type="match status" value="1"/>
</dbReference>
<dbReference type="InterPro" id="IPR013783">
    <property type="entry name" value="Ig-like_fold"/>
</dbReference>
<dbReference type="SUPFAM" id="SSF48726">
    <property type="entry name" value="Immunoglobulin"/>
    <property type="match status" value="5"/>
</dbReference>
<dbReference type="CDD" id="cd00057">
    <property type="entry name" value="FA58C"/>
    <property type="match status" value="1"/>
</dbReference>
<dbReference type="InterPro" id="IPR050958">
    <property type="entry name" value="Cell_Adh-Cytoskel_Orgn"/>
</dbReference>
<dbReference type="Pfam" id="PF07679">
    <property type="entry name" value="I-set"/>
    <property type="match status" value="2"/>
</dbReference>
<dbReference type="PROSITE" id="PS01286">
    <property type="entry name" value="FA58C_2"/>
    <property type="match status" value="1"/>
</dbReference>
<keyword evidence="4" id="KW-1133">Transmembrane helix</keyword>